<dbReference type="GO" id="GO:0004069">
    <property type="term" value="F:L-aspartate:2-oxoglutarate aminotransferase activity"/>
    <property type="evidence" value="ECO:0007669"/>
    <property type="project" value="TreeGrafter"/>
</dbReference>
<dbReference type="GO" id="GO:0005829">
    <property type="term" value="C:cytosol"/>
    <property type="evidence" value="ECO:0007669"/>
    <property type="project" value="TreeGrafter"/>
</dbReference>
<dbReference type="Gene3D" id="3.40.640.10">
    <property type="entry name" value="Type I PLP-dependent aspartate aminotransferase-like (Major domain)"/>
    <property type="match status" value="1"/>
</dbReference>
<proteinExistence type="inferred from homology"/>
<dbReference type="InterPro" id="IPR000796">
    <property type="entry name" value="Asp_trans"/>
</dbReference>
<dbReference type="Proteomes" id="UP000693972">
    <property type="component" value="Unassembled WGS sequence"/>
</dbReference>
<evidence type="ECO:0000256" key="4">
    <source>
        <dbReference type="ARBA" id="ARBA00022576"/>
    </source>
</evidence>
<evidence type="ECO:0000259" key="8">
    <source>
        <dbReference type="Pfam" id="PF00155"/>
    </source>
</evidence>
<evidence type="ECO:0000313" key="9">
    <source>
        <dbReference type="EMBL" id="MBY4894116.1"/>
    </source>
</evidence>
<dbReference type="GO" id="GO:0033585">
    <property type="term" value="P:L-phenylalanine biosynthetic process from chorismate via phenylpyruvate"/>
    <property type="evidence" value="ECO:0007669"/>
    <property type="project" value="TreeGrafter"/>
</dbReference>
<evidence type="ECO:0000256" key="5">
    <source>
        <dbReference type="ARBA" id="ARBA00022679"/>
    </source>
</evidence>
<dbReference type="EC" id="2.6.1.-" evidence="7"/>
<dbReference type="GO" id="GO:0004838">
    <property type="term" value="F:L-tyrosine-2-oxoglutarate transaminase activity"/>
    <property type="evidence" value="ECO:0007669"/>
    <property type="project" value="TreeGrafter"/>
</dbReference>
<dbReference type="SUPFAM" id="SSF53383">
    <property type="entry name" value="PLP-dependent transferases"/>
    <property type="match status" value="1"/>
</dbReference>
<dbReference type="EMBL" id="JAIMBW010000001">
    <property type="protein sequence ID" value="MBY4894116.1"/>
    <property type="molecule type" value="Genomic_DNA"/>
</dbReference>
<keyword evidence="5 7" id="KW-0808">Transferase</keyword>
<dbReference type="PROSITE" id="PS00105">
    <property type="entry name" value="AA_TRANSFER_CLASS_1"/>
    <property type="match status" value="1"/>
</dbReference>
<dbReference type="PRINTS" id="PR00799">
    <property type="entry name" value="TRANSAMINASE"/>
</dbReference>
<evidence type="ECO:0000313" key="10">
    <source>
        <dbReference type="EMBL" id="QXL86799.1"/>
    </source>
</evidence>
<evidence type="ECO:0000256" key="3">
    <source>
        <dbReference type="ARBA" id="ARBA00011738"/>
    </source>
</evidence>
<dbReference type="GO" id="GO:0030170">
    <property type="term" value="F:pyridoxal phosphate binding"/>
    <property type="evidence" value="ECO:0007669"/>
    <property type="project" value="InterPro"/>
</dbReference>
<dbReference type="Pfam" id="PF00155">
    <property type="entry name" value="Aminotran_1_2"/>
    <property type="match status" value="1"/>
</dbReference>
<reference evidence="10 11" key="1">
    <citation type="submission" date="2021-07" db="EMBL/GenBank/DDBJ databases">
        <title>Karlodiniumbacter phycospheric gen. nov., sp. nov., a phycosphere bacterium isolated from karlodinium veneficum.</title>
        <authorList>
            <person name="Peng Y."/>
            <person name="Jiang L."/>
            <person name="Lee J."/>
        </authorList>
    </citation>
    <scope>NUCLEOTIDE SEQUENCE</scope>
    <source>
        <strain evidence="10 11">N5</strain>
    </source>
</reference>
<evidence type="ECO:0000256" key="2">
    <source>
        <dbReference type="ARBA" id="ARBA00007441"/>
    </source>
</evidence>
<keyword evidence="11" id="KW-1185">Reference proteome</keyword>
<sequence length="393" mass="42017">MFETLTAPAPDKIFQLTGQFAADPRPGKVDLLVGLYRNADGVTPVMGAVKEAERRILEAQTTKAYLGFAGDAAFISGMRDLLLADAVPEARIAGIATVGGTSAMRQILELVRTLTPDAQVWVSDPSWPIHAGMTDHLGLARRSYRYLDRNTNGLDRDGMMDDLRNARAGDVIVLHGCCHNPTGADLTLADWEEVAAICLKTGAIPLVDMAYQGFGAGLVEDAAGTRLLAQKVPTLFLAASCSKNFGLYRERAGVALIATSEGARAAAQGHLTAMNRNNFSFPPDHGARCVDLILHDADLRQMWDAELTAMRDSMTRNRRALADALRAETGSDRFGFFAAHQGMFSLIGASPAQVAALREDHGIYVVGDGRMNVAGLTVDNIPKVARGLAAVLG</sequence>
<dbReference type="PANTHER" id="PTHR11879">
    <property type="entry name" value="ASPARTATE AMINOTRANSFERASE"/>
    <property type="match status" value="1"/>
</dbReference>
<evidence type="ECO:0000313" key="11">
    <source>
        <dbReference type="Proteomes" id="UP000693972"/>
    </source>
</evidence>
<comment type="subunit">
    <text evidence="3">Homodimer.</text>
</comment>
<keyword evidence="4 7" id="KW-0032">Aminotransferase</keyword>
<dbReference type="InterPro" id="IPR015424">
    <property type="entry name" value="PyrdxlP-dep_Trfase"/>
</dbReference>
<protein>
    <recommendedName>
        <fullName evidence="7">Aminotransferase</fullName>
        <ecNumber evidence="7">2.6.1.-</ecNumber>
    </recommendedName>
</protein>
<keyword evidence="6" id="KW-0663">Pyridoxal phosphate</keyword>
<dbReference type="PANTHER" id="PTHR11879:SF22">
    <property type="entry name" value="ASPARTATE AMINOTRANSFERASE, MITOCHONDRIAL"/>
    <property type="match status" value="1"/>
</dbReference>
<name>A0A975YEX7_9RHOB</name>
<dbReference type="InterPro" id="IPR004838">
    <property type="entry name" value="NHTrfase_class1_PyrdxlP-BS"/>
</dbReference>
<evidence type="ECO:0000256" key="1">
    <source>
        <dbReference type="ARBA" id="ARBA00001933"/>
    </source>
</evidence>
<comment type="cofactor">
    <cofactor evidence="1 7">
        <name>pyridoxal 5'-phosphate</name>
        <dbReference type="ChEBI" id="CHEBI:597326"/>
    </cofactor>
</comment>
<organism evidence="10">
    <name type="scientific">Gymnodinialimonas phycosphaerae</name>
    <dbReference type="NCBI Taxonomy" id="2841589"/>
    <lineage>
        <taxon>Bacteria</taxon>
        <taxon>Pseudomonadati</taxon>
        <taxon>Pseudomonadota</taxon>
        <taxon>Alphaproteobacteria</taxon>
        <taxon>Rhodobacterales</taxon>
        <taxon>Paracoccaceae</taxon>
        <taxon>Gymnodinialimonas</taxon>
    </lineage>
</organism>
<dbReference type="EMBL" id="CP078073">
    <property type="protein sequence ID" value="QXL86799.1"/>
    <property type="molecule type" value="Genomic_DNA"/>
</dbReference>
<evidence type="ECO:0000256" key="7">
    <source>
        <dbReference type="RuleBase" id="RU000481"/>
    </source>
</evidence>
<dbReference type="AlphaFoldDB" id="A0A975YEX7"/>
<dbReference type="InterPro" id="IPR015422">
    <property type="entry name" value="PyrdxlP-dep_Trfase_small"/>
</dbReference>
<dbReference type="Gene3D" id="3.90.1150.10">
    <property type="entry name" value="Aspartate Aminotransferase, domain 1"/>
    <property type="match status" value="1"/>
</dbReference>
<dbReference type="GO" id="GO:0042802">
    <property type="term" value="F:identical protein binding"/>
    <property type="evidence" value="ECO:0007669"/>
    <property type="project" value="TreeGrafter"/>
</dbReference>
<dbReference type="CDD" id="cd00609">
    <property type="entry name" value="AAT_like"/>
    <property type="match status" value="1"/>
</dbReference>
<dbReference type="NCBIfam" id="NF006719">
    <property type="entry name" value="PRK09257.1"/>
    <property type="match status" value="1"/>
</dbReference>
<evidence type="ECO:0000256" key="6">
    <source>
        <dbReference type="ARBA" id="ARBA00022898"/>
    </source>
</evidence>
<dbReference type="InterPro" id="IPR004839">
    <property type="entry name" value="Aminotransferase_I/II_large"/>
</dbReference>
<dbReference type="RefSeq" id="WP_257893728.1">
    <property type="nucleotide sequence ID" value="NZ_JAIMBW010000001.1"/>
</dbReference>
<dbReference type="InterPro" id="IPR015421">
    <property type="entry name" value="PyrdxlP-dep_Trfase_major"/>
</dbReference>
<accession>A0A975YEX7</accession>
<gene>
    <name evidence="9" type="ORF">KUL25_15270</name>
    <name evidence="10" type="ORF">KUL25_15275</name>
</gene>
<comment type="similarity">
    <text evidence="2 7">Belongs to the class-I pyridoxal-phosphate-dependent aminotransferase family.</text>
</comment>
<feature type="domain" description="Aminotransferase class I/classII large" evidence="8">
    <location>
        <begin position="28"/>
        <end position="386"/>
    </location>
</feature>